<organism evidence="2 3">
    <name type="scientific">Geoalkalibacter halelectricus</name>
    <dbReference type="NCBI Taxonomy" id="2847045"/>
    <lineage>
        <taxon>Bacteria</taxon>
        <taxon>Pseudomonadati</taxon>
        <taxon>Thermodesulfobacteriota</taxon>
        <taxon>Desulfuromonadia</taxon>
        <taxon>Desulfuromonadales</taxon>
        <taxon>Geoalkalibacteraceae</taxon>
        <taxon>Geoalkalibacter</taxon>
    </lineage>
</organism>
<evidence type="ECO:0000313" key="2">
    <source>
        <dbReference type="EMBL" id="UWZ81544.1"/>
    </source>
</evidence>
<keyword evidence="3" id="KW-1185">Reference proteome</keyword>
<dbReference type="SUPFAM" id="SSF103642">
    <property type="entry name" value="Sec-C motif"/>
    <property type="match status" value="1"/>
</dbReference>
<dbReference type="EMBL" id="CP092109">
    <property type="protein sequence ID" value="UWZ81544.1"/>
    <property type="molecule type" value="Genomic_DNA"/>
</dbReference>
<evidence type="ECO:0000256" key="1">
    <source>
        <dbReference type="PROSITE-ProRule" id="PRU00339"/>
    </source>
</evidence>
<proteinExistence type="predicted"/>
<feature type="repeat" description="TPR" evidence="1">
    <location>
        <begin position="223"/>
        <end position="256"/>
    </location>
</feature>
<protein>
    <submittedName>
        <fullName evidence="2">SEC-C domain-containing protein</fullName>
    </submittedName>
</protein>
<gene>
    <name evidence="2" type="ORF">L9S41_09130</name>
</gene>
<dbReference type="InterPro" id="IPR019734">
    <property type="entry name" value="TPR_rpt"/>
</dbReference>
<name>A0ABY5ZV88_9BACT</name>
<keyword evidence="1" id="KW-0802">TPR repeat</keyword>
<dbReference type="InterPro" id="IPR004027">
    <property type="entry name" value="SEC_C_motif"/>
</dbReference>
<dbReference type="Gene3D" id="3.10.450.50">
    <property type="match status" value="1"/>
</dbReference>
<dbReference type="InterPro" id="IPR011990">
    <property type="entry name" value="TPR-like_helical_dom_sf"/>
</dbReference>
<sequence>MSNFGNYDGRSDDPIDLERLLPAAVARILKDEDPVGFRTWLAANLHDYAGEMLKSAPAEMFRAMAVSLSFMIWNALPLPGNEFRPQPLDKPERNDPCPCGSGLKYKKCCSGAPPVPSLDTMLFWPLVLQNLPEARILQAAAQGQIPLEGLTLVAMHMMDEDRAREAIEILRPHFQQLPKKSRPMDDMALQILCDAFDALDLRDDKLALLERVTRESPRSPLRAGAWQRLAVIRIDEDNLTDAAQALENAMRDDPDEPSSAIIELQLLARQENWALIKARAQFWLRKLNRPGYDPEAVESLVNLLEEAVENPQGVREMLEESYEDFAAREDLDEFCVRLLDWIAKGERRPLPAYRAMEEEDGADDEQQLKRRLRGMGLGDKDIAEALAMLEEQKEQLLEEDDLSEEPDEEDFSLILAPPPALEDVETQWQRIFDLGKPFGTQEISDEDWDGWEPGKVEAWLTFLEKHPEAIDSLEIIDDLLSALFLHPAWPIAAMIFEGVTPLLGRAAAIVEQSTAGLEQPLLRWNRTENRPALRSLCRLYVLERHGRENLKEAERLALEMIRLNPHDNHGLRSELMNDLLRRGENEKALELARCYPDDLFAETRYGMLLALYRLGRLHSAQDVAEQAVEKLPLVARFLVRARAKKPKTSGYGISVGGEDQAWLYREEMRDAWQETPGALDWLKKIMKLKGVRA</sequence>
<dbReference type="RefSeq" id="WP_260749921.1">
    <property type="nucleotide sequence ID" value="NZ_CP092109.1"/>
</dbReference>
<dbReference type="Pfam" id="PF02810">
    <property type="entry name" value="SEC-C"/>
    <property type="match status" value="1"/>
</dbReference>
<dbReference type="Gene3D" id="1.25.40.10">
    <property type="entry name" value="Tetratricopeptide repeat domain"/>
    <property type="match status" value="2"/>
</dbReference>
<dbReference type="Proteomes" id="UP001060414">
    <property type="component" value="Chromosome"/>
</dbReference>
<reference evidence="2" key="1">
    <citation type="journal article" date="2022" name="Environ. Microbiol.">
        <title>Geoalkalibacter halelectricus SAP #1 sp. nov. possessing extracellular electron transfer and mineral#reducing capabilities from a haloalkaline environment.</title>
        <authorList>
            <person name="Yadav S."/>
            <person name="Singh R."/>
            <person name="Sundharam S.S."/>
            <person name="Chaudhary S."/>
            <person name="Krishnamurthi S."/>
            <person name="Patil S.A."/>
        </authorList>
    </citation>
    <scope>NUCLEOTIDE SEQUENCE</scope>
    <source>
        <strain evidence="2">SAP-1</strain>
    </source>
</reference>
<accession>A0ABY5ZV88</accession>
<dbReference type="PROSITE" id="PS50005">
    <property type="entry name" value="TPR"/>
    <property type="match status" value="1"/>
</dbReference>
<dbReference type="SUPFAM" id="SSF48452">
    <property type="entry name" value="TPR-like"/>
    <property type="match status" value="2"/>
</dbReference>
<evidence type="ECO:0000313" key="3">
    <source>
        <dbReference type="Proteomes" id="UP001060414"/>
    </source>
</evidence>